<accession>A0ACB7SVC8</accession>
<evidence type="ECO:0000313" key="2">
    <source>
        <dbReference type="Proteomes" id="UP000821845"/>
    </source>
</evidence>
<reference evidence="1" key="1">
    <citation type="submission" date="2020-05" db="EMBL/GenBank/DDBJ databases">
        <title>Large-scale comparative analyses of tick genomes elucidate their genetic diversity and vector capacities.</title>
        <authorList>
            <person name="Jia N."/>
            <person name="Wang J."/>
            <person name="Shi W."/>
            <person name="Du L."/>
            <person name="Sun Y."/>
            <person name="Zhan W."/>
            <person name="Jiang J."/>
            <person name="Wang Q."/>
            <person name="Zhang B."/>
            <person name="Ji P."/>
            <person name="Sakyi L.B."/>
            <person name="Cui X."/>
            <person name="Yuan T."/>
            <person name="Jiang B."/>
            <person name="Yang W."/>
            <person name="Lam T.T.-Y."/>
            <person name="Chang Q."/>
            <person name="Ding S."/>
            <person name="Wang X."/>
            <person name="Zhu J."/>
            <person name="Ruan X."/>
            <person name="Zhao L."/>
            <person name="Wei J."/>
            <person name="Que T."/>
            <person name="Du C."/>
            <person name="Cheng J."/>
            <person name="Dai P."/>
            <person name="Han X."/>
            <person name="Huang E."/>
            <person name="Gao Y."/>
            <person name="Liu J."/>
            <person name="Shao H."/>
            <person name="Ye R."/>
            <person name="Li L."/>
            <person name="Wei W."/>
            <person name="Wang X."/>
            <person name="Wang C."/>
            <person name="Yang T."/>
            <person name="Huo Q."/>
            <person name="Li W."/>
            <person name="Guo W."/>
            <person name="Chen H."/>
            <person name="Zhou L."/>
            <person name="Ni X."/>
            <person name="Tian J."/>
            <person name="Zhou Y."/>
            <person name="Sheng Y."/>
            <person name="Liu T."/>
            <person name="Pan Y."/>
            <person name="Xia L."/>
            <person name="Li J."/>
            <person name="Zhao F."/>
            <person name="Cao W."/>
        </authorList>
    </citation>
    <scope>NUCLEOTIDE SEQUENCE</scope>
    <source>
        <strain evidence="1">Hyas-2018</strain>
    </source>
</reference>
<name>A0ACB7SVC8_HYAAI</name>
<protein>
    <submittedName>
        <fullName evidence="1">Uncharacterized protein</fullName>
    </submittedName>
</protein>
<sequence>MPACMLHVAAVMARGTPSRLSPGTGFRHGRPAEVIHQGRSRREVRDTRTAFARFFRRGLLAVVMETPRGRALSRLHSRWVSRRIIAQACCGPPVLLSPTGCAGSAPFIPSGLPPRVCRAAAAVCATY</sequence>
<dbReference type="Proteomes" id="UP000821845">
    <property type="component" value="Chromosome 2"/>
</dbReference>
<organism evidence="1 2">
    <name type="scientific">Hyalomma asiaticum</name>
    <name type="common">Tick</name>
    <dbReference type="NCBI Taxonomy" id="266040"/>
    <lineage>
        <taxon>Eukaryota</taxon>
        <taxon>Metazoa</taxon>
        <taxon>Ecdysozoa</taxon>
        <taxon>Arthropoda</taxon>
        <taxon>Chelicerata</taxon>
        <taxon>Arachnida</taxon>
        <taxon>Acari</taxon>
        <taxon>Parasitiformes</taxon>
        <taxon>Ixodida</taxon>
        <taxon>Ixodoidea</taxon>
        <taxon>Ixodidae</taxon>
        <taxon>Hyalomminae</taxon>
        <taxon>Hyalomma</taxon>
    </lineage>
</organism>
<gene>
    <name evidence="1" type="ORF">HPB50_004714</name>
</gene>
<comment type="caution">
    <text evidence="1">The sequence shown here is derived from an EMBL/GenBank/DDBJ whole genome shotgun (WGS) entry which is preliminary data.</text>
</comment>
<proteinExistence type="predicted"/>
<keyword evidence="2" id="KW-1185">Reference proteome</keyword>
<evidence type="ECO:0000313" key="1">
    <source>
        <dbReference type="EMBL" id="KAH6937874.1"/>
    </source>
</evidence>
<dbReference type="EMBL" id="CM023482">
    <property type="protein sequence ID" value="KAH6937874.1"/>
    <property type="molecule type" value="Genomic_DNA"/>
</dbReference>